<dbReference type="Proteomes" id="UP001283361">
    <property type="component" value="Unassembled WGS sequence"/>
</dbReference>
<organism evidence="1 2">
    <name type="scientific">Elysia crispata</name>
    <name type="common">lettuce slug</name>
    <dbReference type="NCBI Taxonomy" id="231223"/>
    <lineage>
        <taxon>Eukaryota</taxon>
        <taxon>Metazoa</taxon>
        <taxon>Spiralia</taxon>
        <taxon>Lophotrochozoa</taxon>
        <taxon>Mollusca</taxon>
        <taxon>Gastropoda</taxon>
        <taxon>Heterobranchia</taxon>
        <taxon>Euthyneura</taxon>
        <taxon>Panpulmonata</taxon>
        <taxon>Sacoglossa</taxon>
        <taxon>Placobranchoidea</taxon>
        <taxon>Plakobranchidae</taxon>
        <taxon>Elysia</taxon>
    </lineage>
</organism>
<comment type="caution">
    <text evidence="1">The sequence shown here is derived from an EMBL/GenBank/DDBJ whole genome shotgun (WGS) entry which is preliminary data.</text>
</comment>
<accession>A0AAE1AU13</accession>
<dbReference type="AlphaFoldDB" id="A0AAE1AU13"/>
<proteinExistence type="predicted"/>
<evidence type="ECO:0000313" key="2">
    <source>
        <dbReference type="Proteomes" id="UP001283361"/>
    </source>
</evidence>
<name>A0AAE1AU13_9GAST</name>
<sequence>MDFATVRTIVTDTVTVIWDEIQATGRLIPDEDKLTSVAEKLFARCAMSLISYGISFGAAGLAGNLYLNILLTNCVEIPGLLPVLWMMNRRSAWFPSTHLVGWRPSQGWKYLDQQAPRTGTYEDCIEFNS</sequence>
<keyword evidence="2" id="KW-1185">Reference proteome</keyword>
<reference evidence="1" key="1">
    <citation type="journal article" date="2023" name="G3 (Bethesda)">
        <title>A reference genome for the long-term kleptoplast-retaining sea slug Elysia crispata morphotype clarki.</title>
        <authorList>
            <person name="Eastman K.E."/>
            <person name="Pendleton A.L."/>
            <person name="Shaikh M.A."/>
            <person name="Suttiyut T."/>
            <person name="Ogas R."/>
            <person name="Tomko P."/>
            <person name="Gavelis G."/>
            <person name="Widhalm J.R."/>
            <person name="Wisecaver J.H."/>
        </authorList>
    </citation>
    <scope>NUCLEOTIDE SEQUENCE</scope>
    <source>
        <strain evidence="1">ECLA1</strain>
    </source>
</reference>
<evidence type="ECO:0000313" key="1">
    <source>
        <dbReference type="EMBL" id="KAK3794000.1"/>
    </source>
</evidence>
<dbReference type="EMBL" id="JAWDGP010001156">
    <property type="protein sequence ID" value="KAK3794000.1"/>
    <property type="molecule type" value="Genomic_DNA"/>
</dbReference>
<protein>
    <submittedName>
        <fullName evidence="1">Uncharacterized protein</fullName>
    </submittedName>
</protein>
<gene>
    <name evidence="1" type="ORF">RRG08_028434</name>
</gene>